<evidence type="ECO:0000256" key="6">
    <source>
        <dbReference type="ARBA" id="ARBA00022989"/>
    </source>
</evidence>
<keyword evidence="6" id="KW-1133">Transmembrane helix</keyword>
<dbReference type="EMBL" id="BEZZ01046807">
    <property type="protein sequence ID" value="GCC40684.1"/>
    <property type="molecule type" value="Genomic_DNA"/>
</dbReference>
<keyword evidence="5" id="KW-0735">Signal-anchor</keyword>
<dbReference type="AlphaFoldDB" id="A0A401TDJ0"/>
<dbReference type="GO" id="GO:0001733">
    <property type="term" value="F:galactosylceramide sulfotransferase activity"/>
    <property type="evidence" value="ECO:0007669"/>
    <property type="project" value="InterPro"/>
</dbReference>
<keyword evidence="11" id="KW-1185">Reference proteome</keyword>
<evidence type="ECO:0000313" key="10">
    <source>
        <dbReference type="EMBL" id="GCC40684.1"/>
    </source>
</evidence>
<proteinExistence type="inferred from homology"/>
<gene>
    <name evidence="10" type="ORF">chiPu_0024822</name>
</gene>
<evidence type="ECO:0000313" key="11">
    <source>
        <dbReference type="Proteomes" id="UP000287033"/>
    </source>
</evidence>
<dbReference type="Proteomes" id="UP000287033">
    <property type="component" value="Unassembled WGS sequence"/>
</dbReference>
<evidence type="ECO:0000256" key="1">
    <source>
        <dbReference type="ARBA" id="ARBA00004323"/>
    </source>
</evidence>
<evidence type="ECO:0000256" key="8">
    <source>
        <dbReference type="ARBA" id="ARBA00023136"/>
    </source>
</evidence>
<dbReference type="PANTHER" id="PTHR14647:SF56">
    <property type="entry name" value="GALACTOSYLCERAMIDE SULFOTRANSFERASE"/>
    <property type="match status" value="1"/>
</dbReference>
<keyword evidence="9" id="KW-0325">Glycoprotein</keyword>
<comment type="similarity">
    <text evidence="2">Belongs to the galactose-3-O-sulfotransferase family.</text>
</comment>
<comment type="subcellular location">
    <subcellularLocation>
        <location evidence="1">Golgi apparatus membrane</location>
        <topology evidence="1">Single-pass type II membrane protein</topology>
    </subcellularLocation>
</comment>
<evidence type="ECO:0000256" key="5">
    <source>
        <dbReference type="ARBA" id="ARBA00022968"/>
    </source>
</evidence>
<keyword evidence="3" id="KW-0808">Transferase</keyword>
<dbReference type="OrthoDB" id="514299at2759"/>
<evidence type="ECO:0000256" key="4">
    <source>
        <dbReference type="ARBA" id="ARBA00022692"/>
    </source>
</evidence>
<dbReference type="Gene3D" id="3.40.50.300">
    <property type="entry name" value="P-loop containing nucleotide triphosphate hydrolases"/>
    <property type="match status" value="1"/>
</dbReference>
<evidence type="ECO:0000256" key="9">
    <source>
        <dbReference type="ARBA" id="ARBA00023180"/>
    </source>
</evidence>
<dbReference type="GO" id="GO:0006682">
    <property type="term" value="P:galactosylceramide biosynthetic process"/>
    <property type="evidence" value="ECO:0007669"/>
    <property type="project" value="TreeGrafter"/>
</dbReference>
<dbReference type="GO" id="GO:0042552">
    <property type="term" value="P:myelination"/>
    <property type="evidence" value="ECO:0007669"/>
    <property type="project" value="TreeGrafter"/>
</dbReference>
<name>A0A401TDJ0_CHIPU</name>
<keyword evidence="7" id="KW-0333">Golgi apparatus</keyword>
<comment type="caution">
    <text evidence="10">The sequence shown here is derived from an EMBL/GenBank/DDBJ whole genome shotgun (WGS) entry which is preliminary data.</text>
</comment>
<dbReference type="PANTHER" id="PTHR14647">
    <property type="entry name" value="GALACTOSE-3-O-SULFOTRANSFERASE"/>
    <property type="match status" value="1"/>
</dbReference>
<evidence type="ECO:0000256" key="7">
    <source>
        <dbReference type="ARBA" id="ARBA00023034"/>
    </source>
</evidence>
<protein>
    <submittedName>
        <fullName evidence="10">Uncharacterized protein</fullName>
    </submittedName>
</protein>
<keyword evidence="8" id="KW-0472">Membrane</keyword>
<evidence type="ECO:0000256" key="3">
    <source>
        <dbReference type="ARBA" id="ARBA00022679"/>
    </source>
</evidence>
<dbReference type="OMA" id="CWEMEDM"/>
<dbReference type="InterPro" id="IPR009729">
    <property type="entry name" value="Gal-3-0_sulfotransfrase"/>
</dbReference>
<evidence type="ECO:0000256" key="2">
    <source>
        <dbReference type="ARBA" id="ARBA00008124"/>
    </source>
</evidence>
<sequence length="174" mass="20685">MLMEFFDESLILLKELLCWELEDIVYFQQNSRAPGLVRPLGPELEGLALGWNHLDTRLYRHFNRSFWLKVDRFGRSRMRWELAELKWLNQRMAKACLDGQGPLEASRIHQASHRPWQPVGSRGIVGYQLREGVDQAHRDLCDSMLTPELQYLARLGVNLWRVRLWAWLRDLVDW</sequence>
<dbReference type="InterPro" id="IPR027417">
    <property type="entry name" value="P-loop_NTPase"/>
</dbReference>
<reference evidence="10 11" key="1">
    <citation type="journal article" date="2018" name="Nat. Ecol. Evol.">
        <title>Shark genomes provide insights into elasmobranch evolution and the origin of vertebrates.</title>
        <authorList>
            <person name="Hara Y"/>
            <person name="Yamaguchi K"/>
            <person name="Onimaru K"/>
            <person name="Kadota M"/>
            <person name="Koyanagi M"/>
            <person name="Keeley SD"/>
            <person name="Tatsumi K"/>
            <person name="Tanaka K"/>
            <person name="Motone F"/>
            <person name="Kageyama Y"/>
            <person name="Nozu R"/>
            <person name="Adachi N"/>
            <person name="Nishimura O"/>
            <person name="Nakagawa R"/>
            <person name="Tanegashima C"/>
            <person name="Kiyatake I"/>
            <person name="Matsumoto R"/>
            <person name="Murakumo K"/>
            <person name="Nishida K"/>
            <person name="Terakita A"/>
            <person name="Kuratani S"/>
            <person name="Sato K"/>
            <person name="Hyodo S Kuraku.S."/>
        </authorList>
    </citation>
    <scope>NUCLEOTIDE SEQUENCE [LARGE SCALE GENOMIC DNA]</scope>
</reference>
<organism evidence="10 11">
    <name type="scientific">Chiloscyllium punctatum</name>
    <name type="common">Brownbanded bambooshark</name>
    <name type="synonym">Hemiscyllium punctatum</name>
    <dbReference type="NCBI Taxonomy" id="137246"/>
    <lineage>
        <taxon>Eukaryota</taxon>
        <taxon>Metazoa</taxon>
        <taxon>Chordata</taxon>
        <taxon>Craniata</taxon>
        <taxon>Vertebrata</taxon>
        <taxon>Chondrichthyes</taxon>
        <taxon>Elasmobranchii</taxon>
        <taxon>Galeomorphii</taxon>
        <taxon>Galeoidea</taxon>
        <taxon>Orectolobiformes</taxon>
        <taxon>Hemiscylliidae</taxon>
        <taxon>Chiloscyllium</taxon>
    </lineage>
</organism>
<accession>A0A401TDJ0</accession>
<dbReference type="Pfam" id="PF06990">
    <property type="entry name" value="Gal-3-0_sulfotr"/>
    <property type="match status" value="1"/>
</dbReference>
<dbReference type="GO" id="GO:0000139">
    <property type="term" value="C:Golgi membrane"/>
    <property type="evidence" value="ECO:0007669"/>
    <property type="project" value="UniProtKB-SubCell"/>
</dbReference>
<keyword evidence="4" id="KW-0812">Transmembrane</keyword>